<organism evidence="1 2">
    <name type="scientific">Globodera rostochiensis</name>
    <name type="common">Golden nematode worm</name>
    <name type="synonym">Heterodera rostochiensis</name>
    <dbReference type="NCBI Taxonomy" id="31243"/>
    <lineage>
        <taxon>Eukaryota</taxon>
        <taxon>Metazoa</taxon>
        <taxon>Ecdysozoa</taxon>
        <taxon>Nematoda</taxon>
        <taxon>Chromadorea</taxon>
        <taxon>Rhabditida</taxon>
        <taxon>Tylenchina</taxon>
        <taxon>Tylenchomorpha</taxon>
        <taxon>Tylenchoidea</taxon>
        <taxon>Heteroderidae</taxon>
        <taxon>Heteroderinae</taxon>
        <taxon>Globodera</taxon>
    </lineage>
</organism>
<dbReference type="AlphaFoldDB" id="A0A914I634"/>
<dbReference type="Proteomes" id="UP000887572">
    <property type="component" value="Unplaced"/>
</dbReference>
<sequence>MFGIRRATARRAKRQRPKACRNLLVHSRHPCRESLQRWDQQDPPKIILAGFGHQPAALNAHIKALE</sequence>
<evidence type="ECO:0000313" key="2">
    <source>
        <dbReference type="WBParaSite" id="Gr19_v10_g7115.t1"/>
    </source>
</evidence>
<protein>
    <submittedName>
        <fullName evidence="2">Uncharacterized protein</fullName>
    </submittedName>
</protein>
<evidence type="ECO:0000313" key="1">
    <source>
        <dbReference type="Proteomes" id="UP000887572"/>
    </source>
</evidence>
<accession>A0A914I634</accession>
<name>A0A914I634_GLORO</name>
<dbReference type="WBParaSite" id="Gr19_v10_g7115.t1">
    <property type="protein sequence ID" value="Gr19_v10_g7115.t1"/>
    <property type="gene ID" value="Gr19_v10_g7115"/>
</dbReference>
<keyword evidence="1" id="KW-1185">Reference proteome</keyword>
<reference evidence="2" key="1">
    <citation type="submission" date="2022-11" db="UniProtKB">
        <authorList>
            <consortium name="WormBaseParasite"/>
        </authorList>
    </citation>
    <scope>IDENTIFICATION</scope>
</reference>
<proteinExistence type="predicted"/>